<evidence type="ECO:0000313" key="2">
    <source>
        <dbReference type="EMBL" id="PSX08623.1"/>
    </source>
</evidence>
<sequence length="91" mass="10348">MNKMKHVENKLGLCIACIVLVCVVATIGSSTNTPWLQMPFEAFNGIAFSFGYFFRLSATWAYVCSSVFFISLFAVSFWLGKIVVRFFSRQR</sequence>
<gene>
    <name evidence="2" type="ORF">C0W41_05925</name>
</gene>
<protein>
    <submittedName>
        <fullName evidence="2">Uncharacterized protein</fullName>
    </submittedName>
</protein>
<keyword evidence="1" id="KW-1133">Transmembrane helix</keyword>
<dbReference type="EMBL" id="PYOY01000002">
    <property type="protein sequence ID" value="PSX08623.1"/>
    <property type="molecule type" value="Genomic_DNA"/>
</dbReference>
<organism evidence="2 3">
    <name type="scientific">Photobacterium angustum</name>
    <dbReference type="NCBI Taxonomy" id="661"/>
    <lineage>
        <taxon>Bacteria</taxon>
        <taxon>Pseudomonadati</taxon>
        <taxon>Pseudomonadota</taxon>
        <taxon>Gammaproteobacteria</taxon>
        <taxon>Vibrionales</taxon>
        <taxon>Vibrionaceae</taxon>
        <taxon>Photobacterium</taxon>
    </lineage>
</organism>
<keyword evidence="1" id="KW-0472">Membrane</keyword>
<dbReference type="AlphaFoldDB" id="A0A855SI61"/>
<keyword evidence="1" id="KW-0812">Transmembrane</keyword>
<name>A0A855SI61_PHOAN</name>
<dbReference type="RefSeq" id="WP_080890307.1">
    <property type="nucleotide sequence ID" value="NZ_JZSN01000004.1"/>
</dbReference>
<accession>A0A855SI61</accession>
<evidence type="ECO:0000313" key="3">
    <source>
        <dbReference type="Proteomes" id="UP000241440"/>
    </source>
</evidence>
<dbReference type="GeneID" id="61230154"/>
<evidence type="ECO:0000256" key="1">
    <source>
        <dbReference type="SAM" id="Phobius"/>
    </source>
</evidence>
<comment type="caution">
    <text evidence="2">The sequence shown here is derived from an EMBL/GenBank/DDBJ whole genome shotgun (WGS) entry which is preliminary data.</text>
</comment>
<reference evidence="2 3" key="1">
    <citation type="submission" date="2018-01" db="EMBL/GenBank/DDBJ databases">
        <title>Whole genome sequencing of Histamine producing bacteria.</title>
        <authorList>
            <person name="Butler K."/>
        </authorList>
    </citation>
    <scope>NUCLEOTIDE SEQUENCE [LARGE SCALE GENOMIC DNA]</scope>
    <source>
        <strain evidence="2 3">A2-1</strain>
    </source>
</reference>
<dbReference type="Proteomes" id="UP000241440">
    <property type="component" value="Unassembled WGS sequence"/>
</dbReference>
<proteinExistence type="predicted"/>
<feature type="transmembrane region" description="Helical" evidence="1">
    <location>
        <begin position="60"/>
        <end position="84"/>
    </location>
</feature>